<evidence type="ECO:0000313" key="2">
    <source>
        <dbReference type="EMBL" id="OPZ88579.1"/>
    </source>
</evidence>
<comment type="caution">
    <text evidence="2">The sequence shown here is derived from an EMBL/GenBank/DDBJ whole genome shotgun (WGS) entry which is preliminary data.</text>
</comment>
<sequence>MPGDQDRVGHRPARPEPAGHHDRTAVAAGRLRVVRGLVGPKGPLGNLPPENRHRVKPATPEPLGLDQRPVADHAQAGAAEGFAVGRVEVVEEDPAAGQNPAAAVAGSRLPAGRQVAEMVGELEGDRPVGTVDQAVLQDSAGEAGAAVVQGYEGTPAGQFHRQRQAGIRKAEAGDREFAPEPARLEPGQALVAALAQAAPLEPLVVNALRGKQSLDQPGYRPPARQVEQGKTGIGGRQPVGQGREGRLVMDRKILEGAAGVEADAAGADAAQRKSHLRGPGAGEGAPAAAGQPFRWVRTTVFMHHRLRQN</sequence>
<reference evidence="2" key="1">
    <citation type="submission" date="2017-02" db="EMBL/GenBank/DDBJ databases">
        <title>Delving into the versatile metabolic prowess of the omnipresent phylum Bacteroidetes.</title>
        <authorList>
            <person name="Nobu M.K."/>
            <person name="Mei R."/>
            <person name="Narihiro T."/>
            <person name="Kuroda K."/>
            <person name="Liu W.-T."/>
        </authorList>
    </citation>
    <scope>NUCLEOTIDE SEQUENCE</scope>
    <source>
        <strain evidence="2">ADurb.Bin417</strain>
    </source>
</reference>
<dbReference type="AlphaFoldDB" id="A0A1V5M5T1"/>
<name>A0A1V5M5T1_UNCT6</name>
<gene>
    <name evidence="2" type="ORF">BWY73_01644</name>
</gene>
<dbReference type="Proteomes" id="UP000485484">
    <property type="component" value="Unassembled WGS sequence"/>
</dbReference>
<proteinExistence type="predicted"/>
<feature type="region of interest" description="Disordered" evidence="1">
    <location>
        <begin position="262"/>
        <end position="290"/>
    </location>
</feature>
<dbReference type="EMBL" id="MWAK01000483">
    <property type="protein sequence ID" value="OPZ88579.1"/>
    <property type="molecule type" value="Genomic_DNA"/>
</dbReference>
<accession>A0A1V5M5T1</accession>
<organism evidence="2">
    <name type="scientific">candidate division TA06 bacterium ADurb.Bin417</name>
    <dbReference type="NCBI Taxonomy" id="1852828"/>
    <lineage>
        <taxon>Bacteria</taxon>
        <taxon>Bacteria division TA06</taxon>
    </lineage>
</organism>
<feature type="region of interest" description="Disordered" evidence="1">
    <location>
        <begin position="214"/>
        <end position="242"/>
    </location>
</feature>
<evidence type="ECO:0000256" key="1">
    <source>
        <dbReference type="SAM" id="MobiDB-lite"/>
    </source>
</evidence>
<feature type="compositionally biased region" description="Basic and acidic residues" evidence="1">
    <location>
        <begin position="1"/>
        <end position="24"/>
    </location>
</feature>
<protein>
    <submittedName>
        <fullName evidence="2">Uncharacterized protein</fullName>
    </submittedName>
</protein>
<feature type="region of interest" description="Disordered" evidence="1">
    <location>
        <begin position="1"/>
        <end position="64"/>
    </location>
</feature>